<feature type="region of interest" description="Disordered" evidence="4">
    <location>
        <begin position="1051"/>
        <end position="1079"/>
    </location>
</feature>
<dbReference type="PROSITE" id="PS50018">
    <property type="entry name" value="RAS_GTPASE_ACTIV_2"/>
    <property type="match status" value="1"/>
</dbReference>
<dbReference type="PANTHER" id="PTHR10194">
    <property type="entry name" value="RAS GTPASE-ACTIVATING PROTEINS"/>
    <property type="match status" value="1"/>
</dbReference>
<feature type="compositionally biased region" description="Low complexity" evidence="4">
    <location>
        <begin position="768"/>
        <end position="778"/>
    </location>
</feature>
<feature type="region of interest" description="Disordered" evidence="4">
    <location>
        <begin position="584"/>
        <end position="615"/>
    </location>
</feature>
<dbReference type="SUPFAM" id="SSF50729">
    <property type="entry name" value="PH domain-like"/>
    <property type="match status" value="1"/>
</dbReference>
<feature type="compositionally biased region" description="Pro residues" evidence="4">
    <location>
        <begin position="597"/>
        <end position="612"/>
    </location>
</feature>
<feature type="region of interest" description="Disordered" evidence="4">
    <location>
        <begin position="762"/>
        <end position="893"/>
    </location>
</feature>
<feature type="compositionally biased region" description="Polar residues" evidence="4">
    <location>
        <begin position="1051"/>
        <end position="1069"/>
    </location>
</feature>
<dbReference type="InterPro" id="IPR057606">
    <property type="entry name" value="SynGAP1-like_PH"/>
</dbReference>
<feature type="region of interest" description="Disordered" evidence="4">
    <location>
        <begin position="713"/>
        <end position="748"/>
    </location>
</feature>
<feature type="compositionally biased region" description="Low complexity" evidence="4">
    <location>
        <begin position="849"/>
        <end position="875"/>
    </location>
</feature>
<dbReference type="InterPro" id="IPR011993">
    <property type="entry name" value="PH-like_dom_sf"/>
</dbReference>
<evidence type="ECO:0000313" key="9">
    <source>
        <dbReference type="Proteomes" id="UP000261620"/>
    </source>
</evidence>
<dbReference type="Pfam" id="PF12004">
    <property type="entry name" value="DAB2P_C"/>
    <property type="match status" value="2"/>
</dbReference>
<dbReference type="SUPFAM" id="SSF49562">
    <property type="entry name" value="C2 domain (Calcium/lipid-binding domain, CaLB)"/>
    <property type="match status" value="1"/>
</dbReference>
<dbReference type="PROSITE" id="PS50003">
    <property type="entry name" value="PH_DOMAIN"/>
    <property type="match status" value="1"/>
</dbReference>
<evidence type="ECO:0000313" key="8">
    <source>
        <dbReference type="Ensembl" id="ENSMMOP00000027842.1"/>
    </source>
</evidence>
<dbReference type="CDD" id="cd05136">
    <property type="entry name" value="RasGAP_DAB2IP"/>
    <property type="match status" value="1"/>
</dbReference>
<dbReference type="Gene3D" id="1.10.506.10">
    <property type="entry name" value="GTPase Activation - p120gap, domain 1"/>
    <property type="match status" value="2"/>
</dbReference>
<evidence type="ECO:0000256" key="3">
    <source>
        <dbReference type="SAM" id="Coils"/>
    </source>
</evidence>
<dbReference type="Pfam" id="PF00168">
    <property type="entry name" value="C2"/>
    <property type="match status" value="1"/>
</dbReference>
<evidence type="ECO:0000259" key="7">
    <source>
        <dbReference type="PROSITE" id="PS50018"/>
    </source>
</evidence>
<dbReference type="SUPFAM" id="SSF48350">
    <property type="entry name" value="GTPase activation domain, GAP"/>
    <property type="match status" value="1"/>
</dbReference>
<dbReference type="OMA" id="HMTATSP"/>
<sequence>MLATAVPPPPQDFLSRRLKQSLRQTRSQAKLSRLNSVKSDLINKADSSCVMRQLHGGSQELLLSTSCVSSLEFRMDQSVIIKPVHSSLLGQDYCFEVTTSTGTKCFSCRSAAERDKWMENLRRAVHPNKDNSRRLENVLTLWVIEAKDLPAKKRYFCELCLDDSLYARTSCKLKTDNVFWGERFDFSSLPSVGAITLHLYKDTDRKRKKDKSSYIGLVNIPVATVTGRQMVEKWYSLSTPSTSRGKSSVPTVRIKARYQSIVILPMEQYKEFAEYISSNYLLLCNTLEASISLRAKEELAAALVHILHSTGKAKDFLTDLMMSEVDRCRDNDQLIFRENTLATKSIEEYLKLIGQKYLQDALGEFIKALYESDENCEVDSSRCATSDLSEHQANLRMCCELAFCKILDSYRVFPRELKEVFASWRQECGNRGRPDISERLISASLFLRFLCPAVMSPSLFDLMQEYPDERSARTLTLIAKVIQTLANFSKFGTKEEYMLFMNDFVERQWSSMQRFLQEISNPDGLNHTAGFDGYIDLGRELSSLHTLLTELDQSSLAKLAPLPRILRDVSAALANPGSMIYPGGMTVSSPESNRVVSPPPLSPPPPSPPLSPPLATCNPSIGLLVDFTRLPSPTPENKDLFFFTRGSSLQGSPAPSSSYSETNENETGPDLTNESRSLSLVDLQDSSSGDGLDESQWQRRTGLLPLSFQNPVYHMSTTSPRQQTDATPSNGSVGSQGNAEDRNTVATKPAFLTQMSVVLGGAERGERMSAMSSSSSGEEYSRRALSLTETLPEQHGRSSGPPRQNSSGPQRRIDQPPPPSSAPPGPPRGRTPPSMLSGGGGAAYPPRPASGSMMSSSPDWPSSSQSRLRQASSSSKGDSPEKQRPAAKAPSPCALDRTAAWLLNMNSASSYGDADDDRHDDALIEKYQQEIALLQEKLRVAALRQDECEARLLIQDQQNQRMLQEYQARLEDTESRLRRLQDDKDLQMNSIISRLMAVEEELKKDHSDMQAVVDSKQKIIEAQEKRITSLDAANSRLMAALTQLKERYAVTSQRNGLSPSNTSSLQITENGEFRNAGNS</sequence>
<dbReference type="FunFam" id="2.60.40.150:FF:000010">
    <property type="entry name" value="Ras GTPase-activating protein nGAP isoform 2"/>
    <property type="match status" value="1"/>
</dbReference>
<dbReference type="InterPro" id="IPR035892">
    <property type="entry name" value="C2_domain_sf"/>
</dbReference>
<feature type="compositionally biased region" description="Polar residues" evidence="4">
    <location>
        <begin position="586"/>
        <end position="595"/>
    </location>
</feature>
<dbReference type="InterPro" id="IPR039360">
    <property type="entry name" value="Ras_GTPase"/>
</dbReference>
<dbReference type="CDD" id="cd04013">
    <property type="entry name" value="C2_SynGAP_like"/>
    <property type="match status" value="1"/>
</dbReference>
<dbReference type="STRING" id="94237.ENSMMOP00000027842"/>
<reference evidence="8" key="2">
    <citation type="submission" date="2025-09" db="UniProtKB">
        <authorList>
            <consortium name="Ensembl"/>
        </authorList>
    </citation>
    <scope>IDENTIFICATION</scope>
</reference>
<dbReference type="GO" id="GO:0005096">
    <property type="term" value="F:GTPase activator activity"/>
    <property type="evidence" value="ECO:0007669"/>
    <property type="project" value="UniProtKB-KW"/>
</dbReference>
<dbReference type="Gene3D" id="2.30.29.30">
    <property type="entry name" value="Pleckstrin-homology domain (PH domain)/Phosphotyrosine-binding domain (PTB)"/>
    <property type="match status" value="1"/>
</dbReference>
<feature type="domain" description="Ras-GAP" evidence="7">
    <location>
        <begin position="295"/>
        <end position="487"/>
    </location>
</feature>
<keyword evidence="9" id="KW-1185">Reference proteome</keyword>
<organism evidence="8 9">
    <name type="scientific">Mola mola</name>
    <name type="common">Ocean sunfish</name>
    <name type="synonym">Tetraodon mola</name>
    <dbReference type="NCBI Taxonomy" id="94237"/>
    <lineage>
        <taxon>Eukaryota</taxon>
        <taxon>Metazoa</taxon>
        <taxon>Chordata</taxon>
        <taxon>Craniata</taxon>
        <taxon>Vertebrata</taxon>
        <taxon>Euteleostomi</taxon>
        <taxon>Actinopterygii</taxon>
        <taxon>Neopterygii</taxon>
        <taxon>Teleostei</taxon>
        <taxon>Neoteleostei</taxon>
        <taxon>Acanthomorphata</taxon>
        <taxon>Eupercaria</taxon>
        <taxon>Tetraodontiformes</taxon>
        <taxon>Molidae</taxon>
        <taxon>Mola</taxon>
    </lineage>
</organism>
<protein>
    <recommendedName>
        <fullName evidence="10">DAB2 interacting protein b</fullName>
    </recommendedName>
</protein>
<evidence type="ECO:0000259" key="6">
    <source>
        <dbReference type="PROSITE" id="PS50004"/>
    </source>
</evidence>
<dbReference type="InterPro" id="IPR021887">
    <property type="entry name" value="DAB2P_C"/>
</dbReference>
<keyword evidence="3" id="KW-0175">Coiled coil</keyword>
<dbReference type="Pfam" id="PF25321">
    <property type="entry name" value="PH_RASGAP"/>
    <property type="match status" value="1"/>
</dbReference>
<accession>A0A3Q4BZ20</accession>
<dbReference type="PROSITE" id="PS50004">
    <property type="entry name" value="C2"/>
    <property type="match status" value="1"/>
</dbReference>
<evidence type="ECO:0000256" key="2">
    <source>
        <dbReference type="ARBA" id="ARBA00022553"/>
    </source>
</evidence>
<feature type="domain" description="PH" evidence="5">
    <location>
        <begin position="1"/>
        <end position="126"/>
    </location>
</feature>
<evidence type="ECO:0000256" key="4">
    <source>
        <dbReference type="SAM" id="MobiDB-lite"/>
    </source>
</evidence>
<evidence type="ECO:0000256" key="1">
    <source>
        <dbReference type="ARBA" id="ARBA00022468"/>
    </source>
</evidence>
<dbReference type="InterPro" id="IPR001936">
    <property type="entry name" value="RasGAP_dom"/>
</dbReference>
<keyword evidence="1" id="KW-0343">GTPase activation</keyword>
<dbReference type="InterPro" id="IPR000008">
    <property type="entry name" value="C2_dom"/>
</dbReference>
<dbReference type="AlphaFoldDB" id="A0A3Q4BZ20"/>
<dbReference type="Pfam" id="PF00616">
    <property type="entry name" value="RasGAP"/>
    <property type="match status" value="2"/>
</dbReference>
<dbReference type="InterPro" id="IPR008936">
    <property type="entry name" value="Rho_GTPase_activation_prot"/>
</dbReference>
<dbReference type="Ensembl" id="ENSMMOT00000028315.1">
    <property type="protein sequence ID" value="ENSMMOP00000027842.1"/>
    <property type="gene ID" value="ENSMMOG00000021041.1"/>
</dbReference>
<dbReference type="FunFam" id="1.10.506.10:FF:000001">
    <property type="entry name" value="Ras GTPase-activating protein nGAP isoform 2"/>
    <property type="match status" value="1"/>
</dbReference>
<dbReference type="Proteomes" id="UP000261620">
    <property type="component" value="Unplaced"/>
</dbReference>
<proteinExistence type="predicted"/>
<feature type="region of interest" description="Disordered" evidence="4">
    <location>
        <begin position="645"/>
        <end position="674"/>
    </location>
</feature>
<feature type="compositionally biased region" description="Polar residues" evidence="4">
    <location>
        <begin position="713"/>
        <end position="738"/>
    </location>
</feature>
<feature type="domain" description="C2" evidence="6">
    <location>
        <begin position="117"/>
        <end position="235"/>
    </location>
</feature>
<reference evidence="8" key="1">
    <citation type="submission" date="2025-08" db="UniProtKB">
        <authorList>
            <consortium name="Ensembl"/>
        </authorList>
    </citation>
    <scope>IDENTIFICATION</scope>
</reference>
<dbReference type="PANTHER" id="PTHR10194:SF26">
    <property type="entry name" value="DISABLED HOMOLOG 2-INTERACTING PROTEIN"/>
    <property type="match status" value="1"/>
</dbReference>
<keyword evidence="2" id="KW-0597">Phosphoprotein</keyword>
<feature type="compositionally biased region" description="Pro residues" evidence="4">
    <location>
        <begin position="815"/>
        <end position="830"/>
    </location>
</feature>
<name>A0A3Q4BZ20_MOLML</name>
<dbReference type="SMART" id="SM00239">
    <property type="entry name" value="C2"/>
    <property type="match status" value="1"/>
</dbReference>
<dbReference type="Gene3D" id="2.60.40.150">
    <property type="entry name" value="C2 domain"/>
    <property type="match status" value="1"/>
</dbReference>
<dbReference type="InterPro" id="IPR023152">
    <property type="entry name" value="RasGAP_CS"/>
</dbReference>
<feature type="coiled-coil region" evidence="3">
    <location>
        <begin position="924"/>
        <end position="990"/>
    </location>
</feature>
<evidence type="ECO:0000259" key="5">
    <source>
        <dbReference type="PROSITE" id="PS50003"/>
    </source>
</evidence>
<dbReference type="InterPro" id="IPR001849">
    <property type="entry name" value="PH_domain"/>
</dbReference>
<dbReference type="PROSITE" id="PS00509">
    <property type="entry name" value="RAS_GTPASE_ACTIV_1"/>
    <property type="match status" value="1"/>
</dbReference>
<evidence type="ECO:0008006" key="10">
    <source>
        <dbReference type="Google" id="ProtNLM"/>
    </source>
</evidence>
<feature type="compositionally biased region" description="Low complexity" evidence="4">
    <location>
        <begin position="646"/>
        <end position="666"/>
    </location>
</feature>
<dbReference type="SMART" id="SM00323">
    <property type="entry name" value="RasGAP"/>
    <property type="match status" value="1"/>
</dbReference>